<dbReference type="EMBL" id="ML121546">
    <property type="protein sequence ID" value="RPB23544.1"/>
    <property type="molecule type" value="Genomic_DNA"/>
</dbReference>
<accession>A0A3N4LKX1</accession>
<proteinExistence type="predicted"/>
<organism evidence="1 2">
    <name type="scientific">Terfezia boudieri ATCC MYA-4762</name>
    <dbReference type="NCBI Taxonomy" id="1051890"/>
    <lineage>
        <taxon>Eukaryota</taxon>
        <taxon>Fungi</taxon>
        <taxon>Dikarya</taxon>
        <taxon>Ascomycota</taxon>
        <taxon>Pezizomycotina</taxon>
        <taxon>Pezizomycetes</taxon>
        <taxon>Pezizales</taxon>
        <taxon>Pezizaceae</taxon>
        <taxon>Terfezia</taxon>
    </lineage>
</organism>
<evidence type="ECO:0000313" key="1">
    <source>
        <dbReference type="EMBL" id="RPB23544.1"/>
    </source>
</evidence>
<dbReference type="InParanoid" id="A0A3N4LKX1"/>
<gene>
    <name evidence="1" type="ORF">L211DRAFT_849806</name>
</gene>
<dbReference type="AlphaFoldDB" id="A0A3N4LKX1"/>
<keyword evidence="2" id="KW-1185">Reference proteome</keyword>
<name>A0A3N4LKX1_9PEZI</name>
<reference evidence="1 2" key="1">
    <citation type="journal article" date="2018" name="Nat. Ecol. Evol.">
        <title>Pezizomycetes genomes reveal the molecular basis of ectomycorrhizal truffle lifestyle.</title>
        <authorList>
            <person name="Murat C."/>
            <person name="Payen T."/>
            <person name="Noel B."/>
            <person name="Kuo A."/>
            <person name="Morin E."/>
            <person name="Chen J."/>
            <person name="Kohler A."/>
            <person name="Krizsan K."/>
            <person name="Balestrini R."/>
            <person name="Da Silva C."/>
            <person name="Montanini B."/>
            <person name="Hainaut M."/>
            <person name="Levati E."/>
            <person name="Barry K.W."/>
            <person name="Belfiori B."/>
            <person name="Cichocki N."/>
            <person name="Clum A."/>
            <person name="Dockter R.B."/>
            <person name="Fauchery L."/>
            <person name="Guy J."/>
            <person name="Iotti M."/>
            <person name="Le Tacon F."/>
            <person name="Lindquist E.A."/>
            <person name="Lipzen A."/>
            <person name="Malagnac F."/>
            <person name="Mello A."/>
            <person name="Molinier V."/>
            <person name="Miyauchi S."/>
            <person name="Poulain J."/>
            <person name="Riccioni C."/>
            <person name="Rubini A."/>
            <person name="Sitrit Y."/>
            <person name="Splivallo R."/>
            <person name="Traeger S."/>
            <person name="Wang M."/>
            <person name="Zifcakova L."/>
            <person name="Wipf D."/>
            <person name="Zambonelli A."/>
            <person name="Paolocci F."/>
            <person name="Nowrousian M."/>
            <person name="Ottonello S."/>
            <person name="Baldrian P."/>
            <person name="Spatafora J.W."/>
            <person name="Henrissat B."/>
            <person name="Nagy L.G."/>
            <person name="Aury J.M."/>
            <person name="Wincker P."/>
            <person name="Grigoriev I.V."/>
            <person name="Bonfante P."/>
            <person name="Martin F.M."/>
        </authorList>
    </citation>
    <scope>NUCLEOTIDE SEQUENCE [LARGE SCALE GENOMIC DNA]</scope>
    <source>
        <strain evidence="1 2">ATCC MYA-4762</strain>
    </source>
</reference>
<evidence type="ECO:0000313" key="2">
    <source>
        <dbReference type="Proteomes" id="UP000267821"/>
    </source>
</evidence>
<dbReference type="Proteomes" id="UP000267821">
    <property type="component" value="Unassembled WGS sequence"/>
</dbReference>
<dbReference type="OrthoDB" id="5596707at2759"/>
<sequence>MCFYNIPTIGLQDFREPGRGMFSDIDEKSVISDEVKAPISLPLYQALSQTYTEREVFEVDKIPDELVGEAEGCLWSMSSTAKGQSLLTVWDTGAVVAVVPMSTVIQTGTEWLNTTDIDFILADGLDSGSKITPLIVDLYNARAAYLLGKKDLVPEVEEESKVEDLVEKKVDTEVEEESKVEDLVAERKVDIGVDKAKAVLTEKFDYKALRDSFRLLLARCLPYGWKLKPKKTLFGFEERVRGNGLV</sequence>
<protein>
    <submittedName>
        <fullName evidence="1">Uncharacterized protein</fullName>
    </submittedName>
</protein>